<evidence type="ECO:0000313" key="2">
    <source>
        <dbReference type="Proteomes" id="UP001634393"/>
    </source>
</evidence>
<evidence type="ECO:0000313" key="1">
    <source>
        <dbReference type="EMBL" id="KAL3813717.1"/>
    </source>
</evidence>
<dbReference type="AlphaFoldDB" id="A0ABD3RL71"/>
<organism evidence="1 2">
    <name type="scientific">Penstemon smallii</name>
    <dbReference type="NCBI Taxonomy" id="265156"/>
    <lineage>
        <taxon>Eukaryota</taxon>
        <taxon>Viridiplantae</taxon>
        <taxon>Streptophyta</taxon>
        <taxon>Embryophyta</taxon>
        <taxon>Tracheophyta</taxon>
        <taxon>Spermatophyta</taxon>
        <taxon>Magnoliopsida</taxon>
        <taxon>eudicotyledons</taxon>
        <taxon>Gunneridae</taxon>
        <taxon>Pentapetalae</taxon>
        <taxon>asterids</taxon>
        <taxon>lamiids</taxon>
        <taxon>Lamiales</taxon>
        <taxon>Plantaginaceae</taxon>
        <taxon>Cheloneae</taxon>
        <taxon>Penstemon</taxon>
    </lineage>
</organism>
<dbReference type="Proteomes" id="UP001634393">
    <property type="component" value="Unassembled WGS sequence"/>
</dbReference>
<name>A0ABD3RL71_9LAMI</name>
<proteinExistence type="predicted"/>
<reference evidence="1 2" key="1">
    <citation type="submission" date="2024-12" db="EMBL/GenBank/DDBJ databases">
        <title>The unique morphological basis and parallel evolutionary history of personate flowers in Penstemon.</title>
        <authorList>
            <person name="Depatie T.H."/>
            <person name="Wessinger C.A."/>
        </authorList>
    </citation>
    <scope>NUCLEOTIDE SEQUENCE [LARGE SCALE GENOMIC DNA]</scope>
    <source>
        <strain evidence="1">WTNN_2</strain>
        <tissue evidence="1">Leaf</tissue>
    </source>
</reference>
<dbReference type="EMBL" id="JBJXBP010000008">
    <property type="protein sequence ID" value="KAL3813717.1"/>
    <property type="molecule type" value="Genomic_DNA"/>
</dbReference>
<sequence length="33" mass="3891">MSHIFFETPKTSICYCFICLPNFLCLCPYISRV</sequence>
<comment type="caution">
    <text evidence="1">The sequence shown here is derived from an EMBL/GenBank/DDBJ whole genome shotgun (WGS) entry which is preliminary data.</text>
</comment>
<gene>
    <name evidence="1" type="ORF">ACJIZ3_014985</name>
</gene>
<keyword evidence="2" id="KW-1185">Reference proteome</keyword>
<accession>A0ABD3RL71</accession>
<protein>
    <submittedName>
        <fullName evidence="1">Uncharacterized protein</fullName>
    </submittedName>
</protein>